<evidence type="ECO:0000313" key="1">
    <source>
        <dbReference type="EMBL" id="KAJ9077104.1"/>
    </source>
</evidence>
<accession>A0ACC2TR34</accession>
<dbReference type="EMBL" id="QTSX02002220">
    <property type="protein sequence ID" value="KAJ9077104.1"/>
    <property type="molecule type" value="Genomic_DNA"/>
</dbReference>
<name>A0ACC2TR34_9FUNG</name>
<comment type="caution">
    <text evidence="1">The sequence shown here is derived from an EMBL/GenBank/DDBJ whole genome shotgun (WGS) entry which is preliminary data.</text>
</comment>
<proteinExistence type="predicted"/>
<reference evidence="1" key="1">
    <citation type="submission" date="2022-04" db="EMBL/GenBank/DDBJ databases">
        <title>Genome of the entomopathogenic fungus Entomophthora muscae.</title>
        <authorList>
            <person name="Elya C."/>
            <person name="Lovett B.R."/>
            <person name="Lee E."/>
            <person name="Macias A.M."/>
            <person name="Hajek A.E."/>
            <person name="De Bivort B.L."/>
            <person name="Kasson M.T."/>
            <person name="De Fine Licht H.H."/>
            <person name="Stajich J.E."/>
        </authorList>
    </citation>
    <scope>NUCLEOTIDE SEQUENCE</scope>
    <source>
        <strain evidence="1">Berkeley</strain>
    </source>
</reference>
<evidence type="ECO:0000313" key="2">
    <source>
        <dbReference type="Proteomes" id="UP001165960"/>
    </source>
</evidence>
<dbReference type="Proteomes" id="UP001165960">
    <property type="component" value="Unassembled WGS sequence"/>
</dbReference>
<gene>
    <name evidence="1" type="ORF">DSO57_1019839</name>
</gene>
<organism evidence="1 2">
    <name type="scientific">Entomophthora muscae</name>
    <dbReference type="NCBI Taxonomy" id="34485"/>
    <lineage>
        <taxon>Eukaryota</taxon>
        <taxon>Fungi</taxon>
        <taxon>Fungi incertae sedis</taxon>
        <taxon>Zoopagomycota</taxon>
        <taxon>Entomophthoromycotina</taxon>
        <taxon>Entomophthoromycetes</taxon>
        <taxon>Entomophthorales</taxon>
        <taxon>Entomophthoraceae</taxon>
        <taxon>Entomophthora</taxon>
    </lineage>
</organism>
<sequence length="228" mass="26436">MSTSSHHVLVCSDFDGTITMQDTGCMLFDHCMGKERRVELDESVFRGEMPLREAYKEMWKAVNLTIEEAHYLYKDVQLDPKFRAFANYCFEKDIPFVVITAGPYFLIQNFLKNFFPEDYTKFKIESNYGSCNGRKWKIGFHDESEHGHDKGLTMKKVKEEYSAAHNGAKPFTVFCGDGVSDLSAARKADMLFVRRGRALEPYCRHEQIPHTPFDNFQIVLDNVEKLKE</sequence>
<keyword evidence="2" id="KW-1185">Reference proteome</keyword>
<protein>
    <submittedName>
        <fullName evidence="1">Uncharacterized protein</fullName>
    </submittedName>
</protein>